<gene>
    <name evidence="7" type="ORF">DPMN_121192</name>
</gene>
<keyword evidence="4" id="KW-0694">RNA-binding</keyword>
<dbReference type="PROSITE" id="PS51165">
    <property type="entry name" value="THUMP"/>
    <property type="match status" value="1"/>
</dbReference>
<evidence type="ECO:0000256" key="5">
    <source>
        <dbReference type="SAM" id="MobiDB-lite"/>
    </source>
</evidence>
<dbReference type="OrthoDB" id="47730at2759"/>
<dbReference type="EMBL" id="JAIWYP010000005">
    <property type="protein sequence ID" value="KAH3819457.1"/>
    <property type="molecule type" value="Genomic_DNA"/>
</dbReference>
<dbReference type="SUPFAM" id="SSF143437">
    <property type="entry name" value="THUMP domain-like"/>
    <property type="match status" value="1"/>
</dbReference>
<dbReference type="Pfam" id="PF01170">
    <property type="entry name" value="UPF0020"/>
    <property type="match status" value="1"/>
</dbReference>
<organism evidence="7 8">
    <name type="scientific">Dreissena polymorpha</name>
    <name type="common">Zebra mussel</name>
    <name type="synonym">Mytilus polymorpha</name>
    <dbReference type="NCBI Taxonomy" id="45954"/>
    <lineage>
        <taxon>Eukaryota</taxon>
        <taxon>Metazoa</taxon>
        <taxon>Spiralia</taxon>
        <taxon>Lophotrochozoa</taxon>
        <taxon>Mollusca</taxon>
        <taxon>Bivalvia</taxon>
        <taxon>Autobranchia</taxon>
        <taxon>Heteroconchia</taxon>
        <taxon>Euheterodonta</taxon>
        <taxon>Imparidentia</taxon>
        <taxon>Neoheterodontei</taxon>
        <taxon>Myida</taxon>
        <taxon>Dreissenoidea</taxon>
        <taxon>Dreissenidae</taxon>
        <taxon>Dreissena</taxon>
    </lineage>
</organism>
<dbReference type="GO" id="GO:0016423">
    <property type="term" value="F:tRNA (guanine) methyltransferase activity"/>
    <property type="evidence" value="ECO:0007669"/>
    <property type="project" value="TreeGrafter"/>
</dbReference>
<keyword evidence="2" id="KW-0808">Transferase</keyword>
<evidence type="ECO:0000313" key="7">
    <source>
        <dbReference type="EMBL" id="KAH3819457.1"/>
    </source>
</evidence>
<dbReference type="InterPro" id="IPR029063">
    <property type="entry name" value="SAM-dependent_MTases_sf"/>
</dbReference>
<feature type="compositionally biased region" description="Basic and acidic residues" evidence="5">
    <location>
        <begin position="165"/>
        <end position="185"/>
    </location>
</feature>
<evidence type="ECO:0000259" key="6">
    <source>
        <dbReference type="PROSITE" id="PS51165"/>
    </source>
</evidence>
<keyword evidence="2" id="KW-0489">Methyltransferase</keyword>
<evidence type="ECO:0000313" key="8">
    <source>
        <dbReference type="Proteomes" id="UP000828390"/>
    </source>
</evidence>
<dbReference type="GO" id="GO:0030488">
    <property type="term" value="P:tRNA methylation"/>
    <property type="evidence" value="ECO:0007669"/>
    <property type="project" value="TreeGrafter"/>
</dbReference>
<dbReference type="InterPro" id="IPR000241">
    <property type="entry name" value="RlmKL-like_Mtase"/>
</dbReference>
<dbReference type="AlphaFoldDB" id="A0A9D4JTC8"/>
<evidence type="ECO:0000256" key="2">
    <source>
        <dbReference type="ARBA" id="ARBA00022603"/>
    </source>
</evidence>
<reference evidence="7" key="2">
    <citation type="submission" date="2020-11" db="EMBL/GenBank/DDBJ databases">
        <authorList>
            <person name="McCartney M.A."/>
            <person name="Auch B."/>
            <person name="Kono T."/>
            <person name="Mallez S."/>
            <person name="Becker A."/>
            <person name="Gohl D.M."/>
            <person name="Silverstein K.A.T."/>
            <person name="Koren S."/>
            <person name="Bechman K.B."/>
            <person name="Herman A."/>
            <person name="Abrahante J.E."/>
            <person name="Garbe J."/>
        </authorList>
    </citation>
    <scope>NUCLEOTIDE SEQUENCE</scope>
    <source>
        <strain evidence="7">Duluth1</strain>
        <tissue evidence="7">Whole animal</tissue>
    </source>
</reference>
<dbReference type="FunFam" id="3.40.50.150:FF:000073">
    <property type="entry name" value="THUMP domain containing 3"/>
    <property type="match status" value="1"/>
</dbReference>
<keyword evidence="3" id="KW-0819">tRNA processing</keyword>
<accession>A0A9D4JTC8</accession>
<dbReference type="Gene3D" id="3.30.2130.30">
    <property type="match status" value="1"/>
</dbReference>
<dbReference type="PANTHER" id="PTHR14911">
    <property type="entry name" value="THUMP DOMAIN-CONTAINING"/>
    <property type="match status" value="1"/>
</dbReference>
<dbReference type="GO" id="GO:0005737">
    <property type="term" value="C:cytoplasm"/>
    <property type="evidence" value="ECO:0007669"/>
    <property type="project" value="UniProtKB-SubCell"/>
</dbReference>
<sequence length="533" mass="60052">MAAPMDNMKNSDASDVHDVCTIDATVTTGFETVAGEEVQEKLGIKAIGLRGRIRFECPMSLVKEVAKLRTVDNFRVLMFYNSNYTFSDDQVENMRKLRNLVSEVNWPLGIQIWKRFFSFEHNIAAVPENITSDFGEPCFPNIQPPKSAEKSKRKSKGNKWKKKRELKDKLAKDTDQVNDKNEHLDGVQGEPVEALCNTDTVQLLPVDAKDNVQKDCTESVEVNAAKKPRVRENPWNPLMPSFRVTCHRTGDSHNFDSMTAAANFGGAIYCYFGWNVKMTEFDMEVLLNIDEHQVAVSMGLTKESLHKRDITTFGPTTLRPTVANGMLRLCEIQTGDIVCDPMCGAGSIPIQGILSGQQSFHLAGEIGKNCLNRVRSNLKFLSSESTGKVDAIRWDVCNLPLRDKSVDVFITDLPFGVRMGHKVENWRLYPGALLEMARVVQPESGRCCLLTEDQKCLFRSLQKWNKYWTRSKTLVINLGGLAAGVFVLSRTRLPFNMEDRLTMLREFKRTKGGHHKDSRDKGDNPETSKGDDS</sequence>
<feature type="region of interest" description="Disordered" evidence="5">
    <location>
        <begin position="508"/>
        <end position="533"/>
    </location>
</feature>
<dbReference type="GO" id="GO:0003723">
    <property type="term" value="F:RNA binding"/>
    <property type="evidence" value="ECO:0007669"/>
    <property type="project" value="UniProtKB-UniRule"/>
</dbReference>
<evidence type="ECO:0000256" key="4">
    <source>
        <dbReference type="PROSITE-ProRule" id="PRU00529"/>
    </source>
</evidence>
<comment type="subcellular location">
    <subcellularLocation>
        <location evidence="1">Cytoplasm</location>
    </subcellularLocation>
</comment>
<proteinExistence type="predicted"/>
<comment type="caution">
    <text evidence="7">The sequence shown here is derived from an EMBL/GenBank/DDBJ whole genome shotgun (WGS) entry which is preliminary data.</text>
</comment>
<dbReference type="CDD" id="cd11715">
    <property type="entry name" value="THUMP_AdoMetMT"/>
    <property type="match status" value="2"/>
</dbReference>
<feature type="region of interest" description="Disordered" evidence="5">
    <location>
        <begin position="136"/>
        <end position="191"/>
    </location>
</feature>
<dbReference type="GO" id="GO:0043527">
    <property type="term" value="C:tRNA methyltransferase complex"/>
    <property type="evidence" value="ECO:0007669"/>
    <property type="project" value="UniProtKB-ARBA"/>
</dbReference>
<reference evidence="7" key="1">
    <citation type="journal article" date="2019" name="bioRxiv">
        <title>The Genome of the Zebra Mussel, Dreissena polymorpha: A Resource for Invasive Species Research.</title>
        <authorList>
            <person name="McCartney M.A."/>
            <person name="Auch B."/>
            <person name="Kono T."/>
            <person name="Mallez S."/>
            <person name="Zhang Y."/>
            <person name="Obille A."/>
            <person name="Becker A."/>
            <person name="Abrahante J.E."/>
            <person name="Garbe J."/>
            <person name="Badalamenti J.P."/>
            <person name="Herman A."/>
            <person name="Mangelson H."/>
            <person name="Liachko I."/>
            <person name="Sullivan S."/>
            <person name="Sone E.D."/>
            <person name="Koren S."/>
            <person name="Silverstein K.A.T."/>
            <person name="Beckman K.B."/>
            <person name="Gohl D.M."/>
        </authorList>
    </citation>
    <scope>NUCLEOTIDE SEQUENCE</scope>
    <source>
        <strain evidence="7">Duluth1</strain>
        <tissue evidence="7">Whole animal</tissue>
    </source>
</reference>
<dbReference type="Proteomes" id="UP000828390">
    <property type="component" value="Unassembled WGS sequence"/>
</dbReference>
<evidence type="ECO:0000256" key="1">
    <source>
        <dbReference type="ARBA" id="ARBA00004496"/>
    </source>
</evidence>
<dbReference type="InterPro" id="IPR004114">
    <property type="entry name" value="THUMP_dom"/>
</dbReference>
<keyword evidence="8" id="KW-1185">Reference proteome</keyword>
<feature type="compositionally biased region" description="Basic residues" evidence="5">
    <location>
        <begin position="151"/>
        <end position="164"/>
    </location>
</feature>
<dbReference type="SUPFAM" id="SSF53335">
    <property type="entry name" value="S-adenosyl-L-methionine-dependent methyltransferases"/>
    <property type="match status" value="1"/>
</dbReference>
<dbReference type="PANTHER" id="PTHR14911:SF13">
    <property type="entry name" value="TRNA (GUANINE(6)-N2)-METHYLTRANSFERASE THUMP3"/>
    <property type="match status" value="1"/>
</dbReference>
<name>A0A9D4JTC8_DREPO</name>
<feature type="domain" description="THUMP" evidence="6">
    <location>
        <begin position="189"/>
        <end position="300"/>
    </location>
</feature>
<dbReference type="Gene3D" id="3.40.50.150">
    <property type="entry name" value="Vaccinia Virus protein VP39"/>
    <property type="match status" value="1"/>
</dbReference>
<protein>
    <recommendedName>
        <fullName evidence="6">THUMP domain-containing protein</fullName>
    </recommendedName>
</protein>
<evidence type="ECO:0000256" key="3">
    <source>
        <dbReference type="ARBA" id="ARBA00022694"/>
    </source>
</evidence>